<reference evidence="1" key="2">
    <citation type="submission" date="2019-01" db="EMBL/GenBank/DDBJ databases">
        <authorList>
            <consortium name="NCBI Pathogen Detection Project"/>
        </authorList>
    </citation>
    <scope>NUCLEOTIDE SEQUENCE</scope>
    <source>
        <strain evidence="1">BCW_3452</strain>
    </source>
</reference>
<evidence type="ECO:0000313" key="1">
    <source>
        <dbReference type="EMBL" id="HAS8538188.1"/>
    </source>
</evidence>
<protein>
    <submittedName>
        <fullName evidence="1">Uncharacterized protein</fullName>
    </submittedName>
</protein>
<gene>
    <name evidence="1" type="ORF">I7730_00045</name>
</gene>
<organism evidence="1">
    <name type="scientific">Vibrio vulnificus</name>
    <dbReference type="NCBI Taxonomy" id="672"/>
    <lineage>
        <taxon>Bacteria</taxon>
        <taxon>Pseudomonadati</taxon>
        <taxon>Pseudomonadota</taxon>
        <taxon>Gammaproteobacteria</taxon>
        <taxon>Vibrionales</taxon>
        <taxon>Vibrionaceae</taxon>
        <taxon>Vibrio</taxon>
    </lineage>
</organism>
<accession>A0A8H9K677</accession>
<comment type="caution">
    <text evidence="1">The sequence shown here is derived from an EMBL/GenBank/DDBJ whole genome shotgun (WGS) entry which is preliminary data.</text>
</comment>
<reference evidence="1" key="1">
    <citation type="journal article" date="2018" name="Genome Biol.">
        <title>SKESA: strategic k-mer extension for scrupulous assemblies.</title>
        <authorList>
            <person name="Souvorov A."/>
            <person name="Agarwala R."/>
            <person name="Lipman D.J."/>
        </authorList>
    </citation>
    <scope>NUCLEOTIDE SEQUENCE</scope>
    <source>
        <strain evidence="1">BCW_3452</strain>
    </source>
</reference>
<dbReference type="AlphaFoldDB" id="A0A8H9K677"/>
<sequence>MSKIQNILSAANTEIRGHIELAIKSGLTQFKEFGKRKKTEVSISHIDYKEKLISYFILVTTENGEKLRTLQYTHAFAFFDNLLKSGSPEFKAFSRFEFYTEDGDLFQPKKEWEVIIHTGLDAAEEVETFFTYSAAKAYVDDHYSESDIKELNINITHNGSTEY</sequence>
<name>A0A8H9K677_VIBVL</name>
<dbReference type="EMBL" id="DACRBY010000001">
    <property type="protein sequence ID" value="HAS8538188.1"/>
    <property type="molecule type" value="Genomic_DNA"/>
</dbReference>
<dbReference type="Proteomes" id="UP000863257">
    <property type="component" value="Unassembled WGS sequence"/>
</dbReference>
<proteinExistence type="predicted"/>